<dbReference type="EMBL" id="OY726397">
    <property type="protein sequence ID" value="CAJ1499934.1"/>
    <property type="molecule type" value="Genomic_DNA"/>
</dbReference>
<dbReference type="InterPro" id="IPR006311">
    <property type="entry name" value="TAT_signal"/>
</dbReference>
<evidence type="ECO:0000313" key="2">
    <source>
        <dbReference type="Proteomes" id="UP001190465"/>
    </source>
</evidence>
<proteinExistence type="predicted"/>
<keyword evidence="2" id="KW-1185">Reference proteome</keyword>
<sequence>MTVTEPTVRRRRLSQRRAAIALTVGLLAVPGVPMLANAALPEQDWRAAEDISEIDISTPDGHSMTIVAPDGWLAQDLGDSAVLRTEDAVVLIHAFDLEGRDPEAVARRLIRLNRVQGISSALDGGRVESADGVLAGSTCLAVTDAVAGSCAFLADDDMIVSVVSLGLTAPPIADVVGPMTRSPR</sequence>
<name>A0ABN9N3L5_9MYCO</name>
<protein>
    <submittedName>
        <fullName evidence="1">Uncharacterized protein</fullName>
    </submittedName>
</protein>
<accession>A0ABN9N3L5</accession>
<gene>
    <name evidence="1" type="ORF">MU0053_001540</name>
</gene>
<reference evidence="1 2" key="1">
    <citation type="submission" date="2023-08" db="EMBL/GenBank/DDBJ databases">
        <authorList>
            <person name="Folkvardsen B D."/>
            <person name="Norman A."/>
        </authorList>
    </citation>
    <scope>NUCLEOTIDE SEQUENCE [LARGE SCALE GENOMIC DNA]</scope>
    <source>
        <strain evidence="1 2">Mu0053</strain>
    </source>
</reference>
<evidence type="ECO:0000313" key="1">
    <source>
        <dbReference type="EMBL" id="CAJ1499934.1"/>
    </source>
</evidence>
<dbReference type="RefSeq" id="WP_308481773.1">
    <property type="nucleotide sequence ID" value="NZ_OY726397.1"/>
</dbReference>
<organism evidence="1 2">
    <name type="scientific">[Mycobacterium] burgundiense</name>
    <dbReference type="NCBI Taxonomy" id="3064286"/>
    <lineage>
        <taxon>Bacteria</taxon>
        <taxon>Bacillati</taxon>
        <taxon>Actinomycetota</taxon>
        <taxon>Actinomycetes</taxon>
        <taxon>Mycobacteriales</taxon>
        <taxon>Mycobacteriaceae</taxon>
        <taxon>Mycolicibacterium</taxon>
    </lineage>
</organism>
<dbReference type="Proteomes" id="UP001190465">
    <property type="component" value="Chromosome"/>
</dbReference>
<dbReference type="PROSITE" id="PS51318">
    <property type="entry name" value="TAT"/>
    <property type="match status" value="1"/>
</dbReference>